<evidence type="ECO:0000313" key="7">
    <source>
        <dbReference type="EMBL" id="EEH64120.1"/>
    </source>
</evidence>
<dbReference type="RefSeq" id="WP_006546051.1">
    <property type="nucleotide sequence ID" value="NZ_DS999539.1"/>
</dbReference>
<dbReference type="EMBL" id="ACFG01000029">
    <property type="protein sequence ID" value="EEH64120.1"/>
    <property type="molecule type" value="Genomic_DNA"/>
</dbReference>
<dbReference type="InterPro" id="IPR023095">
    <property type="entry name" value="Ade_MeTrfase_dom_2"/>
</dbReference>
<dbReference type="GO" id="GO:0032259">
    <property type="term" value="P:methylation"/>
    <property type="evidence" value="ECO:0007669"/>
    <property type="project" value="UniProtKB-KW"/>
</dbReference>
<comment type="caution">
    <text evidence="7">The sequence shown here is derived from an EMBL/GenBank/DDBJ whole genome shotgun (WGS) entry which is preliminary data.</text>
</comment>
<dbReference type="InterPro" id="IPR029063">
    <property type="entry name" value="SAM-dependent_MTases_sf"/>
</dbReference>
<keyword evidence="3 7" id="KW-0489">Methyltransferase</keyword>
<dbReference type="eggNOG" id="COG3392">
    <property type="taxonomic scope" value="Bacteria"/>
</dbReference>
<dbReference type="GO" id="GO:0009007">
    <property type="term" value="F:site-specific DNA-methyltransferase (adenine-specific) activity"/>
    <property type="evidence" value="ECO:0007669"/>
    <property type="project" value="UniProtKB-EC"/>
</dbReference>
<dbReference type="GO" id="GO:0009307">
    <property type="term" value="P:DNA restriction-modification system"/>
    <property type="evidence" value="ECO:0007669"/>
    <property type="project" value="InterPro"/>
</dbReference>
<name>C0VZK1_9ACTO</name>
<dbReference type="HOGENOM" id="CLU_034356_0_0_11"/>
<comment type="catalytic activity">
    <reaction evidence="6">
        <text>a 2'-deoxyadenosine in DNA + S-adenosyl-L-methionine = an N(6)-methyl-2'-deoxyadenosine in DNA + S-adenosyl-L-homocysteine + H(+)</text>
        <dbReference type="Rhea" id="RHEA:15197"/>
        <dbReference type="Rhea" id="RHEA-COMP:12418"/>
        <dbReference type="Rhea" id="RHEA-COMP:12419"/>
        <dbReference type="ChEBI" id="CHEBI:15378"/>
        <dbReference type="ChEBI" id="CHEBI:57856"/>
        <dbReference type="ChEBI" id="CHEBI:59789"/>
        <dbReference type="ChEBI" id="CHEBI:90615"/>
        <dbReference type="ChEBI" id="CHEBI:90616"/>
        <dbReference type="EC" id="2.1.1.72"/>
    </reaction>
</comment>
<dbReference type="STRING" id="525245.HMPREF0044_0591"/>
<evidence type="ECO:0000256" key="6">
    <source>
        <dbReference type="ARBA" id="ARBA00047942"/>
    </source>
</evidence>
<dbReference type="Proteomes" id="UP000010301">
    <property type="component" value="Unassembled WGS sequence"/>
</dbReference>
<proteinExistence type="inferred from homology"/>
<dbReference type="REBASE" id="29423">
    <property type="entry name" value="M.Aco15436ORF591P"/>
</dbReference>
<dbReference type="AlphaFoldDB" id="C0VZK1"/>
<protein>
    <recommendedName>
        <fullName evidence="2">site-specific DNA-methyltransferase (adenine-specific)</fullName>
        <ecNumber evidence="2">2.1.1.72</ecNumber>
    </recommendedName>
</protein>
<sequence length="358" mass="40438">MFKYIGSKRVFIPTLGTLAQQSEAKSAVDLFTGTTRVAQEFKRQGLVTTACDIATYSHVLAQTYVATDSAEINEDELRTALQKLNELPGDPGYFTETFCQRSRFFQPKNGARIDAIRNQIETEYKESQLYPLLLTSLMEAADRVDSTIGVQMAYLKQWAPRSYNDLEMRMPVLTPGKGQAVLGDAMQVIDELPPTELLYLDPPYNQHRYYTNYHIWETLVRWDEPEVYGVACKRVDAKEAETKSVFNYKRTMKDAFFDLLTRAKAGLVVISYNNESWISAAQMRDHLLEIGCESVVSLGFEHTRYVGAKTGIHSPTGQKVGSVSHTKNMEWVFVAGSRAQVSATVRGFEENVLREFSG</sequence>
<organism evidence="7 8">
    <name type="scientific">Gleimia coleocanis DSM 15436</name>
    <dbReference type="NCBI Taxonomy" id="525245"/>
    <lineage>
        <taxon>Bacteria</taxon>
        <taxon>Bacillati</taxon>
        <taxon>Actinomycetota</taxon>
        <taxon>Actinomycetes</taxon>
        <taxon>Actinomycetales</taxon>
        <taxon>Actinomycetaceae</taxon>
        <taxon>Gleimia</taxon>
    </lineage>
</organism>
<evidence type="ECO:0000256" key="5">
    <source>
        <dbReference type="ARBA" id="ARBA00022691"/>
    </source>
</evidence>
<accession>C0VZK1</accession>
<reference evidence="7 8" key="1">
    <citation type="submission" date="2009-01" db="EMBL/GenBank/DDBJ databases">
        <authorList>
            <person name="Qin X."/>
            <person name="Bachman B."/>
            <person name="Battles P."/>
            <person name="Bell A."/>
            <person name="Bess C."/>
            <person name="Bickham C."/>
            <person name="Chaboub L."/>
            <person name="Chen D."/>
            <person name="Coyle M."/>
            <person name="Deiros D.R."/>
            <person name="Dinh H."/>
            <person name="Forbes L."/>
            <person name="Fowler G."/>
            <person name="Francisco L."/>
            <person name="Fu Q."/>
            <person name="Gubbala S."/>
            <person name="Hale W."/>
            <person name="Han Y."/>
            <person name="Hemphill L."/>
            <person name="Highlander S.K."/>
            <person name="Hirani K."/>
            <person name="Hogues M."/>
            <person name="Jackson L."/>
            <person name="Jakkamsetti A."/>
            <person name="Javaid M."/>
            <person name="Jiang H."/>
            <person name="Korchina V."/>
            <person name="Kovar C."/>
            <person name="Lara F."/>
            <person name="Lee S."/>
            <person name="Mata R."/>
            <person name="Mathew T."/>
            <person name="Moen C."/>
            <person name="Morales K."/>
            <person name="Munidasa M."/>
            <person name="Nazareth L."/>
            <person name="Ngo R."/>
            <person name="Nguyen L."/>
            <person name="Okwuonu G."/>
            <person name="Ongeri F."/>
            <person name="Patil S."/>
            <person name="Petrosino J."/>
            <person name="Pham C."/>
            <person name="Pham P."/>
            <person name="Pu L.-L."/>
            <person name="Puazo M."/>
            <person name="Raj R."/>
            <person name="Reid J."/>
            <person name="Rouhana J."/>
            <person name="Saada N."/>
            <person name="Shang Y."/>
            <person name="Simmons D."/>
            <person name="Thornton R."/>
            <person name="Warren J."/>
            <person name="Weissenberger G."/>
            <person name="Zhang J."/>
            <person name="Zhang L."/>
            <person name="Zhou C."/>
            <person name="Zhu D."/>
            <person name="Muzny D."/>
            <person name="Worley K."/>
            <person name="Gibbs R."/>
        </authorList>
    </citation>
    <scope>NUCLEOTIDE SEQUENCE [LARGE SCALE GENOMIC DNA]</scope>
    <source>
        <strain evidence="7 8">DSM 15436</strain>
    </source>
</reference>
<keyword evidence="5" id="KW-0949">S-adenosyl-L-methionine</keyword>
<keyword evidence="8" id="KW-1185">Reference proteome</keyword>
<dbReference type="Pfam" id="PF02086">
    <property type="entry name" value="MethyltransfD12"/>
    <property type="match status" value="1"/>
</dbReference>
<keyword evidence="4 7" id="KW-0808">Transferase</keyword>
<comment type="similarity">
    <text evidence="1">Belongs to the N(4)/N(6)-methyltransferase family.</text>
</comment>
<dbReference type="OrthoDB" id="9805629at2"/>
<evidence type="ECO:0000256" key="3">
    <source>
        <dbReference type="ARBA" id="ARBA00022603"/>
    </source>
</evidence>
<dbReference type="EC" id="2.1.1.72" evidence="2"/>
<evidence type="ECO:0000256" key="1">
    <source>
        <dbReference type="ARBA" id="ARBA00006594"/>
    </source>
</evidence>
<evidence type="ECO:0000256" key="4">
    <source>
        <dbReference type="ARBA" id="ARBA00022679"/>
    </source>
</evidence>
<gene>
    <name evidence="7" type="ORF">HMPREF0044_0591</name>
</gene>
<dbReference type="Gene3D" id="1.10.1020.10">
    <property type="entry name" value="Adenine-specific Methyltransferase, Domain 2"/>
    <property type="match status" value="1"/>
</dbReference>
<dbReference type="InterPro" id="IPR012327">
    <property type="entry name" value="MeTrfase_D12"/>
</dbReference>
<evidence type="ECO:0000313" key="8">
    <source>
        <dbReference type="Proteomes" id="UP000010301"/>
    </source>
</evidence>
<evidence type="ECO:0000256" key="2">
    <source>
        <dbReference type="ARBA" id="ARBA00011900"/>
    </source>
</evidence>
<dbReference type="Gene3D" id="3.40.50.150">
    <property type="entry name" value="Vaccinia Virus protein VP39"/>
    <property type="match status" value="1"/>
</dbReference>
<dbReference type="SUPFAM" id="SSF53335">
    <property type="entry name" value="S-adenosyl-L-methionine-dependent methyltransferases"/>
    <property type="match status" value="1"/>
</dbReference>